<dbReference type="RefSeq" id="WP_109641447.1">
    <property type="nucleotide sequence ID" value="NZ_QGHB01000018.1"/>
</dbReference>
<name>A0A316HL53_9PSEU</name>
<dbReference type="Pfam" id="PF03372">
    <property type="entry name" value="Exo_endo_phos"/>
    <property type="match status" value="1"/>
</dbReference>
<protein>
    <submittedName>
        <fullName evidence="2">Endonuclease/exonuclease/phosphatase family metal-dependent hydrolase</fullName>
    </submittedName>
</protein>
<proteinExistence type="predicted"/>
<dbReference type="GO" id="GO:0004527">
    <property type="term" value="F:exonuclease activity"/>
    <property type="evidence" value="ECO:0007669"/>
    <property type="project" value="UniProtKB-KW"/>
</dbReference>
<evidence type="ECO:0000313" key="3">
    <source>
        <dbReference type="Proteomes" id="UP000246005"/>
    </source>
</evidence>
<dbReference type="InterPro" id="IPR005135">
    <property type="entry name" value="Endo/exonuclease/phosphatase"/>
</dbReference>
<evidence type="ECO:0000259" key="1">
    <source>
        <dbReference type="Pfam" id="PF03372"/>
    </source>
</evidence>
<reference evidence="2 3" key="1">
    <citation type="submission" date="2018-05" db="EMBL/GenBank/DDBJ databases">
        <title>Genomic Encyclopedia of Type Strains, Phase IV (KMG-IV): sequencing the most valuable type-strain genomes for metagenomic binning, comparative biology and taxonomic classification.</title>
        <authorList>
            <person name="Goeker M."/>
        </authorList>
    </citation>
    <scope>NUCLEOTIDE SEQUENCE [LARGE SCALE GENOMIC DNA]</scope>
    <source>
        <strain evidence="2 3">DSM 45480</strain>
    </source>
</reference>
<gene>
    <name evidence="2" type="ORF">C8D88_11813</name>
</gene>
<keyword evidence="2" id="KW-0255">Endonuclease</keyword>
<comment type="caution">
    <text evidence="2">The sequence shown here is derived from an EMBL/GenBank/DDBJ whole genome shotgun (WGS) entry which is preliminary data.</text>
</comment>
<dbReference type="InterPro" id="IPR036691">
    <property type="entry name" value="Endo/exonu/phosph_ase_sf"/>
</dbReference>
<sequence>MGGDLNVADDVINSVNGSSPQPFAVTLNEVCRNQYNHMFSSLTPYYGRFEVTVPGACKNGQDYGIAVLVRTAQYTFHNAWTLPGGYEQRKMVCIRTADTGGGSQPLIACSTHIDYHSDVQAQQIAFVAARGREMWSGNHVLIGGDFNVEPTDSKLNPMYSPEHSGGSGIFNEADTNGFSRTGGGVGSGYNEYTGGCIHWPCGYRANDWKPTGKIDYIFLSRYDFTGYYGDATYALRSDHTPLWAWANYE</sequence>
<dbReference type="EMBL" id="QGHB01000018">
    <property type="protein sequence ID" value="PWK81245.1"/>
    <property type="molecule type" value="Genomic_DNA"/>
</dbReference>
<keyword evidence="2" id="KW-0540">Nuclease</keyword>
<dbReference type="GO" id="GO:0004519">
    <property type="term" value="F:endonuclease activity"/>
    <property type="evidence" value="ECO:0007669"/>
    <property type="project" value="UniProtKB-KW"/>
</dbReference>
<dbReference type="Proteomes" id="UP000246005">
    <property type="component" value="Unassembled WGS sequence"/>
</dbReference>
<evidence type="ECO:0000313" key="2">
    <source>
        <dbReference type="EMBL" id="PWK81245.1"/>
    </source>
</evidence>
<keyword evidence="2" id="KW-0378">Hydrolase</keyword>
<dbReference type="SUPFAM" id="SSF56219">
    <property type="entry name" value="DNase I-like"/>
    <property type="match status" value="1"/>
</dbReference>
<keyword evidence="2" id="KW-0269">Exonuclease</keyword>
<accession>A0A316HL53</accession>
<organism evidence="2 3">
    <name type="scientific">Lentzea atacamensis</name>
    <dbReference type="NCBI Taxonomy" id="531938"/>
    <lineage>
        <taxon>Bacteria</taxon>
        <taxon>Bacillati</taxon>
        <taxon>Actinomycetota</taxon>
        <taxon>Actinomycetes</taxon>
        <taxon>Pseudonocardiales</taxon>
        <taxon>Pseudonocardiaceae</taxon>
        <taxon>Lentzea</taxon>
    </lineage>
</organism>
<dbReference type="Gene3D" id="3.60.10.10">
    <property type="entry name" value="Endonuclease/exonuclease/phosphatase"/>
    <property type="match status" value="1"/>
</dbReference>
<feature type="domain" description="Endonuclease/exonuclease/phosphatase" evidence="1">
    <location>
        <begin position="21"/>
        <end position="239"/>
    </location>
</feature>
<dbReference type="AlphaFoldDB" id="A0A316HL53"/>